<feature type="region of interest" description="Disordered" evidence="1">
    <location>
        <begin position="239"/>
        <end position="301"/>
    </location>
</feature>
<evidence type="ECO:0000313" key="2">
    <source>
        <dbReference type="EMBL" id="KAG9438592.1"/>
    </source>
</evidence>
<reference evidence="2 3" key="1">
    <citation type="submission" date="2021-07" db="EMBL/GenBank/DDBJ databases">
        <title>The Aristolochia fimbriata genome: insights into angiosperm evolution, floral development and chemical biosynthesis.</title>
        <authorList>
            <person name="Jiao Y."/>
        </authorList>
    </citation>
    <scope>NUCLEOTIDE SEQUENCE [LARGE SCALE GENOMIC DNA]</scope>
    <source>
        <strain evidence="2">IBCAS-2021</strain>
        <tissue evidence="2">Leaf</tissue>
    </source>
</reference>
<sequence length="426" mass="45319">MAPGLVCLLWRQTSPLWKPTRQTRPLWPLGPVDLGPVCAVLVIFGELAGLFCMRPAAWPDWPGSSLTPFAFARRRECLRFPWRVAWCPLASAPLSRSLPTSVAPAPALSWPQGRPGAQGGPLALMSPMGYWGERGCDSSAPVGNPARLKRFLFSLMCLGPGRAGPGGRRRSVRHGAESRWIVAARPLCHLQYPSAYLSRRKGFKSPPGLELCFRRPRRLVRPWRRPRLRCPWGGRPLMWNKQSGGEGGAGTSSESAVRAGEGPKGAFDPIPARRGDQLSPAGNASSSPRQPGGLGLGPRAQPSSQSFFRSYGSILPTSLAYIVPSTEAAWAALSVLRFFRAARGCRTPAACGALPARWTLPPAEPFSGSAPAAARPGAGARGLLAAARRPPTHRGLAVARLGGYGVAASAIHSGLVDSAGELLHTP</sequence>
<keyword evidence="3" id="KW-1185">Reference proteome</keyword>
<gene>
    <name evidence="2" type="ORF">H6P81_021464</name>
</gene>
<comment type="caution">
    <text evidence="2">The sequence shown here is derived from an EMBL/GenBank/DDBJ whole genome shotgun (WGS) entry which is preliminary data.</text>
</comment>
<dbReference type="EMBL" id="JAINDJ010000053">
    <property type="protein sequence ID" value="KAG9438592.1"/>
    <property type="molecule type" value="Genomic_DNA"/>
</dbReference>
<protein>
    <submittedName>
        <fullName evidence="2">Uncharacterized protein</fullName>
    </submittedName>
</protein>
<evidence type="ECO:0000256" key="1">
    <source>
        <dbReference type="SAM" id="MobiDB-lite"/>
    </source>
</evidence>
<dbReference type="Proteomes" id="UP000825729">
    <property type="component" value="Unassembled WGS sequence"/>
</dbReference>
<organism evidence="2 3">
    <name type="scientific">Aristolochia fimbriata</name>
    <name type="common">White veined hardy Dutchman's pipe vine</name>
    <dbReference type="NCBI Taxonomy" id="158543"/>
    <lineage>
        <taxon>Eukaryota</taxon>
        <taxon>Viridiplantae</taxon>
        <taxon>Streptophyta</taxon>
        <taxon>Embryophyta</taxon>
        <taxon>Tracheophyta</taxon>
        <taxon>Spermatophyta</taxon>
        <taxon>Magnoliopsida</taxon>
        <taxon>Magnoliidae</taxon>
        <taxon>Piperales</taxon>
        <taxon>Aristolochiaceae</taxon>
        <taxon>Aristolochia</taxon>
    </lineage>
</organism>
<name>A0AAV7DPV0_ARIFI</name>
<accession>A0AAV7DPV0</accession>
<proteinExistence type="predicted"/>
<dbReference type="AlphaFoldDB" id="A0AAV7DPV0"/>
<evidence type="ECO:0000313" key="3">
    <source>
        <dbReference type="Proteomes" id="UP000825729"/>
    </source>
</evidence>